<name>A0A401SWS0_CHIPU</name>
<accession>A0A401SWS0</accession>
<keyword evidence="2" id="KW-1185">Reference proteome</keyword>
<dbReference type="EMBL" id="BEZZ01000635">
    <property type="protein sequence ID" value="GCC34835.1"/>
    <property type="molecule type" value="Genomic_DNA"/>
</dbReference>
<reference evidence="1 2" key="1">
    <citation type="journal article" date="2018" name="Nat. Ecol. Evol.">
        <title>Shark genomes provide insights into elasmobranch evolution and the origin of vertebrates.</title>
        <authorList>
            <person name="Hara Y"/>
            <person name="Yamaguchi K"/>
            <person name="Onimaru K"/>
            <person name="Kadota M"/>
            <person name="Koyanagi M"/>
            <person name="Keeley SD"/>
            <person name="Tatsumi K"/>
            <person name="Tanaka K"/>
            <person name="Motone F"/>
            <person name="Kageyama Y"/>
            <person name="Nozu R"/>
            <person name="Adachi N"/>
            <person name="Nishimura O"/>
            <person name="Nakagawa R"/>
            <person name="Tanegashima C"/>
            <person name="Kiyatake I"/>
            <person name="Matsumoto R"/>
            <person name="Murakumo K"/>
            <person name="Nishida K"/>
            <person name="Terakita A"/>
            <person name="Kuratani S"/>
            <person name="Sato K"/>
            <person name="Hyodo S Kuraku.S."/>
        </authorList>
    </citation>
    <scope>NUCLEOTIDE SEQUENCE [LARGE SCALE GENOMIC DNA]</scope>
</reference>
<organism evidence="1 2">
    <name type="scientific">Chiloscyllium punctatum</name>
    <name type="common">Brownbanded bambooshark</name>
    <name type="synonym">Hemiscyllium punctatum</name>
    <dbReference type="NCBI Taxonomy" id="137246"/>
    <lineage>
        <taxon>Eukaryota</taxon>
        <taxon>Metazoa</taxon>
        <taxon>Chordata</taxon>
        <taxon>Craniata</taxon>
        <taxon>Vertebrata</taxon>
        <taxon>Chondrichthyes</taxon>
        <taxon>Elasmobranchii</taxon>
        <taxon>Galeomorphii</taxon>
        <taxon>Galeoidea</taxon>
        <taxon>Orectolobiformes</taxon>
        <taxon>Hemiscylliidae</taxon>
        <taxon>Chiloscyllium</taxon>
    </lineage>
</organism>
<dbReference type="AlphaFoldDB" id="A0A401SWS0"/>
<proteinExistence type="predicted"/>
<evidence type="ECO:0000313" key="2">
    <source>
        <dbReference type="Proteomes" id="UP000287033"/>
    </source>
</evidence>
<dbReference type="Proteomes" id="UP000287033">
    <property type="component" value="Unassembled WGS sequence"/>
</dbReference>
<protein>
    <submittedName>
        <fullName evidence="1">Uncharacterized protein</fullName>
    </submittedName>
</protein>
<sequence length="114" mass="12342">MEMLKEVGGFEGEVVDGEDQFSQWNECVGGRVMVVSAGEKETGGLEAFAMADEHVQGLGVHGEDEALGAGETKVMEDMGGVGGVLNVWEVIENLNIFIQEFNWEATIFESEEPT</sequence>
<gene>
    <name evidence="1" type="ORF">chiPu_0013312</name>
</gene>
<evidence type="ECO:0000313" key="1">
    <source>
        <dbReference type="EMBL" id="GCC34835.1"/>
    </source>
</evidence>
<comment type="caution">
    <text evidence="1">The sequence shown here is derived from an EMBL/GenBank/DDBJ whole genome shotgun (WGS) entry which is preliminary data.</text>
</comment>